<dbReference type="Proteomes" id="UP000800040">
    <property type="component" value="Unassembled WGS sequence"/>
</dbReference>
<proteinExistence type="predicted"/>
<reference evidence="1" key="1">
    <citation type="submission" date="2020-01" db="EMBL/GenBank/DDBJ databases">
        <authorList>
            <consortium name="DOE Joint Genome Institute"/>
            <person name="Haridas S."/>
            <person name="Albert R."/>
            <person name="Binder M."/>
            <person name="Bloem J."/>
            <person name="Labutti K."/>
            <person name="Salamov A."/>
            <person name="Andreopoulos B."/>
            <person name="Baker S.E."/>
            <person name="Barry K."/>
            <person name="Bills G."/>
            <person name="Bluhm B.H."/>
            <person name="Cannon C."/>
            <person name="Castanera R."/>
            <person name="Culley D.E."/>
            <person name="Daum C."/>
            <person name="Ezra D."/>
            <person name="Gonzalez J.B."/>
            <person name="Henrissat B."/>
            <person name="Kuo A."/>
            <person name="Liang C."/>
            <person name="Lipzen A."/>
            <person name="Lutzoni F."/>
            <person name="Magnuson J."/>
            <person name="Mondo S."/>
            <person name="Nolan M."/>
            <person name="Ohm R."/>
            <person name="Pangilinan J."/>
            <person name="Park H.-J."/>
            <person name="Ramirez L."/>
            <person name="Alfaro M."/>
            <person name="Sun H."/>
            <person name="Tritt A."/>
            <person name="Yoshinaga Y."/>
            <person name="Zwiers L.-H."/>
            <person name="Turgeon B.G."/>
            <person name="Goodwin S.B."/>
            <person name="Spatafora J.W."/>
            <person name="Crous P.W."/>
            <person name="Grigoriev I.V."/>
        </authorList>
    </citation>
    <scope>NUCLEOTIDE SEQUENCE</scope>
    <source>
        <strain evidence="1">P77</strain>
    </source>
</reference>
<gene>
    <name evidence="1" type="ORF">BDW02DRAFT_93329</name>
</gene>
<dbReference type="EMBL" id="ML975390">
    <property type="protein sequence ID" value="KAF1830606.1"/>
    <property type="molecule type" value="Genomic_DNA"/>
</dbReference>
<sequence>MYAGRNQNKPSLRKGGEDFLNVTGCVYSRRACGRWPCVAAGIDDVRVLSRRSKASMHITAALRSGNDVEKRSGCHFADKPPSFLVRPSGRNRVRTHVSVTQFHGSAVESSQNSSARSTVTVFTDVRAAQSLKATPKRCLGGLHTNVGGFAHLAPLPTPSLQSFVTTPPKPWMFLKSTRNPFATAWRTSGKTANTSKTKYT</sequence>
<evidence type="ECO:0000313" key="1">
    <source>
        <dbReference type="EMBL" id="KAF1830606.1"/>
    </source>
</evidence>
<accession>A0A6A5K3F2</accession>
<keyword evidence="2" id="KW-1185">Reference proteome</keyword>
<protein>
    <submittedName>
        <fullName evidence="1">Uncharacterized protein</fullName>
    </submittedName>
</protein>
<name>A0A6A5K3F2_9PLEO</name>
<organism evidence="1 2">
    <name type="scientific">Decorospora gaudefroyi</name>
    <dbReference type="NCBI Taxonomy" id="184978"/>
    <lineage>
        <taxon>Eukaryota</taxon>
        <taxon>Fungi</taxon>
        <taxon>Dikarya</taxon>
        <taxon>Ascomycota</taxon>
        <taxon>Pezizomycotina</taxon>
        <taxon>Dothideomycetes</taxon>
        <taxon>Pleosporomycetidae</taxon>
        <taxon>Pleosporales</taxon>
        <taxon>Pleosporineae</taxon>
        <taxon>Pleosporaceae</taxon>
        <taxon>Decorospora</taxon>
    </lineage>
</organism>
<dbReference type="AlphaFoldDB" id="A0A6A5K3F2"/>
<evidence type="ECO:0000313" key="2">
    <source>
        <dbReference type="Proteomes" id="UP000800040"/>
    </source>
</evidence>